<dbReference type="GO" id="GO:0005874">
    <property type="term" value="C:microtubule"/>
    <property type="evidence" value="ECO:0007669"/>
    <property type="project" value="UniProtKB-KW"/>
</dbReference>
<dbReference type="GO" id="GO:0045505">
    <property type="term" value="F:dynein intermediate chain binding"/>
    <property type="evidence" value="ECO:0007669"/>
    <property type="project" value="TreeGrafter"/>
</dbReference>
<evidence type="ECO:0000256" key="2">
    <source>
        <dbReference type="ARBA" id="ARBA00010156"/>
    </source>
</evidence>
<dbReference type="SMART" id="SM01375">
    <property type="entry name" value="Dynein_light"/>
    <property type="match status" value="1"/>
</dbReference>
<keyword evidence="3 8" id="KW-0963">Cytoplasm</keyword>
<evidence type="ECO:0000256" key="3">
    <source>
        <dbReference type="ARBA" id="ARBA00022490"/>
    </source>
</evidence>
<dbReference type="GO" id="GO:0007017">
    <property type="term" value="P:microtubule-based process"/>
    <property type="evidence" value="ECO:0007669"/>
    <property type="project" value="InterPro"/>
</dbReference>
<dbReference type="WBParaSite" id="jg10110">
    <property type="protein sequence ID" value="jg10110"/>
    <property type="gene ID" value="jg10110"/>
</dbReference>
<dbReference type="InterPro" id="IPR019763">
    <property type="entry name" value="Dynein_light_1/2_CS"/>
</dbReference>
<dbReference type="FunFam" id="3.30.740.10:FF:000006">
    <property type="entry name" value="Dynein light chain"/>
    <property type="match status" value="1"/>
</dbReference>
<keyword evidence="9" id="KW-1185">Reference proteome</keyword>
<keyword evidence="5 8" id="KW-0243">Dynein</keyword>
<dbReference type="GO" id="GO:0005868">
    <property type="term" value="C:cytoplasmic dynein complex"/>
    <property type="evidence" value="ECO:0007669"/>
    <property type="project" value="TreeGrafter"/>
</dbReference>
<dbReference type="Proteomes" id="UP000887574">
    <property type="component" value="Unplaced"/>
</dbReference>
<accession>A0A915CM72</accession>
<dbReference type="AlphaFoldDB" id="A0A915CM72"/>
<name>A0A915CM72_9BILA</name>
<dbReference type="InterPro" id="IPR037177">
    <property type="entry name" value="DLC_sf"/>
</dbReference>
<dbReference type="Pfam" id="PF01221">
    <property type="entry name" value="Dynein_light"/>
    <property type="match status" value="1"/>
</dbReference>
<keyword evidence="4 8" id="KW-0493">Microtubule</keyword>
<evidence type="ECO:0000256" key="6">
    <source>
        <dbReference type="ARBA" id="ARBA00023175"/>
    </source>
</evidence>
<evidence type="ECO:0000313" key="10">
    <source>
        <dbReference type="WBParaSite" id="jg10110"/>
    </source>
</evidence>
<comment type="similarity">
    <text evidence="2 8">Belongs to the dynein light chain family.</text>
</comment>
<evidence type="ECO:0000313" key="9">
    <source>
        <dbReference type="Proteomes" id="UP000887574"/>
    </source>
</evidence>
<dbReference type="Gene3D" id="3.30.740.10">
    <property type="entry name" value="Protein Inhibitor Of Neuronal Nitric Oxide Synthase"/>
    <property type="match status" value="1"/>
</dbReference>
<evidence type="ECO:0000256" key="7">
    <source>
        <dbReference type="ARBA" id="ARBA00023212"/>
    </source>
</evidence>
<keyword evidence="6 8" id="KW-0505">Motor protein</keyword>
<dbReference type="PANTHER" id="PTHR11886">
    <property type="entry name" value="DYNEIN LIGHT CHAIN"/>
    <property type="match status" value="1"/>
</dbReference>
<organism evidence="9 10">
    <name type="scientific">Ditylenchus dipsaci</name>
    <dbReference type="NCBI Taxonomy" id="166011"/>
    <lineage>
        <taxon>Eukaryota</taxon>
        <taxon>Metazoa</taxon>
        <taxon>Ecdysozoa</taxon>
        <taxon>Nematoda</taxon>
        <taxon>Chromadorea</taxon>
        <taxon>Rhabditida</taxon>
        <taxon>Tylenchina</taxon>
        <taxon>Tylenchomorpha</taxon>
        <taxon>Sphaerularioidea</taxon>
        <taxon>Anguinidae</taxon>
        <taxon>Anguininae</taxon>
        <taxon>Ditylenchus</taxon>
    </lineage>
</organism>
<proteinExistence type="inferred from homology"/>
<evidence type="ECO:0000256" key="5">
    <source>
        <dbReference type="ARBA" id="ARBA00023017"/>
    </source>
</evidence>
<evidence type="ECO:0000256" key="8">
    <source>
        <dbReference type="RuleBase" id="RU365010"/>
    </source>
</evidence>
<dbReference type="PROSITE" id="PS01239">
    <property type="entry name" value="DYNEIN_LIGHT_1"/>
    <property type="match status" value="1"/>
</dbReference>
<sequence>MHIAHDVVDTSNIEIKETDMTPEMTKTSVAIVREGLKKFNQDKDVASYLKDTFEQQFGATWHAVVGKSFGSRVSYEINHFILLKVNQHSVMIFKCGGY</sequence>
<evidence type="ECO:0000256" key="4">
    <source>
        <dbReference type="ARBA" id="ARBA00022701"/>
    </source>
</evidence>
<reference evidence="10" key="1">
    <citation type="submission" date="2022-11" db="UniProtKB">
        <authorList>
            <consortium name="WormBaseParasite"/>
        </authorList>
    </citation>
    <scope>IDENTIFICATION</scope>
</reference>
<comment type="subcellular location">
    <subcellularLocation>
        <location evidence="1 8">Cytoplasm</location>
        <location evidence="1 8">Cytoskeleton</location>
    </subcellularLocation>
</comment>
<dbReference type="PANTHER" id="PTHR11886:SF55">
    <property type="entry name" value="DYNEIN LIGHT CHAIN 2, CYTOPLASMIC-RELATED"/>
    <property type="match status" value="1"/>
</dbReference>
<protein>
    <recommendedName>
        <fullName evidence="8">Dynein light chain</fullName>
    </recommendedName>
</protein>
<keyword evidence="7 8" id="KW-0206">Cytoskeleton</keyword>
<dbReference type="SUPFAM" id="SSF54648">
    <property type="entry name" value="DLC"/>
    <property type="match status" value="1"/>
</dbReference>
<dbReference type="InterPro" id="IPR001372">
    <property type="entry name" value="Dynein_light_chain_typ-1/2"/>
</dbReference>
<evidence type="ECO:0000256" key="1">
    <source>
        <dbReference type="ARBA" id="ARBA00004245"/>
    </source>
</evidence>